<dbReference type="Proteomes" id="UP001203423">
    <property type="component" value="Unassembled WGS sequence"/>
</dbReference>
<dbReference type="InterPro" id="IPR036465">
    <property type="entry name" value="vWFA_dom_sf"/>
</dbReference>
<evidence type="ECO:0000313" key="4">
    <source>
        <dbReference type="EMBL" id="MCL1125657.1"/>
    </source>
</evidence>
<sequence length="517" mass="57861">MLHFLRPEWFFALLPLIAILLLLWKNTRASTTWERYISPHLAKVLVSSSETTQKHQLKILTLTWLIAVLALSGPAFTKKILPVFQTDQGRVLVMDMSLSMYATDLKPNRLSQAKYKATDFLNALTEGETALVAYSGDAFTISPLTRDTATLLNLLPTLSPAIMPVRGSNVSAGLASAKALLTQAGHVKGDIILFTDGIARNTLNEAKEQLSGTQYRLAIIAFGTKQGAPISLPDGQLLRDNSNQVVIAKTDDSLLRKLANASDGTLIIARPDGKDIEQLKNWLSHTQAAKATQVSGETWQDLGPFIALLLLIPALLSFRYGLICALFLTGFYHVNPVQASTWDDLWKTPDQQGMQAYQSENFSLAAEDFEHSQWQASALYKEGQFDKALEIFKQDNTATGLYNQGNALMQLSQYGEAKQKYQDSLTKAPNRDNTKINLALAEQLEKQQSQQDKQDQQSQQDKQDQQSQQDKQDQQSQQDKQDQQSQQDKQDQQSQQDKQDQQSQQDKQDQQSQQDKQ</sequence>
<dbReference type="SUPFAM" id="SSF53300">
    <property type="entry name" value="vWA-like"/>
    <property type="match status" value="1"/>
</dbReference>
<dbReference type="Gene3D" id="3.40.50.410">
    <property type="entry name" value="von Willebrand factor, type A domain"/>
    <property type="match status" value="1"/>
</dbReference>
<dbReference type="EMBL" id="JAKIKS010000056">
    <property type="protein sequence ID" value="MCL1125657.1"/>
    <property type="molecule type" value="Genomic_DNA"/>
</dbReference>
<feature type="repeat" description="TPR" evidence="1">
    <location>
        <begin position="398"/>
        <end position="431"/>
    </location>
</feature>
<protein>
    <submittedName>
        <fullName evidence="4">VWA domain-containing protein</fullName>
    </submittedName>
</protein>
<evidence type="ECO:0000313" key="5">
    <source>
        <dbReference type="Proteomes" id="UP001203423"/>
    </source>
</evidence>
<dbReference type="Gene3D" id="1.25.40.10">
    <property type="entry name" value="Tetratricopeptide repeat domain"/>
    <property type="match status" value="1"/>
</dbReference>
<organism evidence="4 5">
    <name type="scientific">Shewanella surugensis</name>
    <dbReference type="NCBI Taxonomy" id="212020"/>
    <lineage>
        <taxon>Bacteria</taxon>
        <taxon>Pseudomonadati</taxon>
        <taxon>Pseudomonadota</taxon>
        <taxon>Gammaproteobacteria</taxon>
        <taxon>Alteromonadales</taxon>
        <taxon>Shewanellaceae</taxon>
        <taxon>Shewanella</taxon>
    </lineage>
</organism>
<feature type="non-terminal residue" evidence="4">
    <location>
        <position position="517"/>
    </location>
</feature>
<evidence type="ECO:0000259" key="3">
    <source>
        <dbReference type="PROSITE" id="PS50234"/>
    </source>
</evidence>
<feature type="region of interest" description="Disordered" evidence="2">
    <location>
        <begin position="445"/>
        <end position="517"/>
    </location>
</feature>
<dbReference type="PROSITE" id="PS50234">
    <property type="entry name" value="VWFA"/>
    <property type="match status" value="1"/>
</dbReference>
<evidence type="ECO:0000256" key="1">
    <source>
        <dbReference type="PROSITE-ProRule" id="PRU00339"/>
    </source>
</evidence>
<feature type="compositionally biased region" description="Low complexity" evidence="2">
    <location>
        <begin position="446"/>
        <end position="517"/>
    </location>
</feature>
<dbReference type="InterPro" id="IPR050768">
    <property type="entry name" value="UPF0353/GerABKA_families"/>
</dbReference>
<keyword evidence="5" id="KW-1185">Reference proteome</keyword>
<feature type="domain" description="VWFA" evidence="3">
    <location>
        <begin position="89"/>
        <end position="283"/>
    </location>
</feature>
<keyword evidence="1" id="KW-0802">TPR repeat</keyword>
<evidence type="ECO:0000256" key="2">
    <source>
        <dbReference type="SAM" id="MobiDB-lite"/>
    </source>
</evidence>
<dbReference type="InterPro" id="IPR019734">
    <property type="entry name" value="TPR_rpt"/>
</dbReference>
<name>A0ABT0LD75_9GAMM</name>
<dbReference type="PANTHER" id="PTHR22550:SF14">
    <property type="entry name" value="VWFA DOMAIN-CONTAINING PROTEIN"/>
    <property type="match status" value="1"/>
</dbReference>
<dbReference type="SMART" id="SM00028">
    <property type="entry name" value="TPR"/>
    <property type="match status" value="1"/>
</dbReference>
<dbReference type="SUPFAM" id="SSF48452">
    <property type="entry name" value="TPR-like"/>
    <property type="match status" value="1"/>
</dbReference>
<accession>A0ABT0LD75</accession>
<dbReference type="PROSITE" id="PS50005">
    <property type="entry name" value="TPR"/>
    <property type="match status" value="1"/>
</dbReference>
<proteinExistence type="predicted"/>
<comment type="caution">
    <text evidence="4">The sequence shown here is derived from an EMBL/GenBank/DDBJ whole genome shotgun (WGS) entry which is preliminary data.</text>
</comment>
<reference evidence="4 5" key="1">
    <citation type="submission" date="2022-01" db="EMBL/GenBank/DDBJ databases">
        <title>Whole genome-based taxonomy of the Shewanellaceae.</title>
        <authorList>
            <person name="Martin-Rodriguez A.J."/>
        </authorList>
    </citation>
    <scope>NUCLEOTIDE SEQUENCE [LARGE SCALE GENOMIC DNA]</scope>
    <source>
        <strain evidence="4 5">DSM 17177</strain>
    </source>
</reference>
<dbReference type="InterPro" id="IPR011990">
    <property type="entry name" value="TPR-like_helical_dom_sf"/>
</dbReference>
<dbReference type="RefSeq" id="WP_248940969.1">
    <property type="nucleotide sequence ID" value="NZ_JAKIKS010000056.1"/>
</dbReference>
<dbReference type="PANTHER" id="PTHR22550">
    <property type="entry name" value="SPORE GERMINATION PROTEIN"/>
    <property type="match status" value="1"/>
</dbReference>
<dbReference type="InterPro" id="IPR002035">
    <property type="entry name" value="VWF_A"/>
</dbReference>
<dbReference type="Pfam" id="PF13519">
    <property type="entry name" value="VWA_2"/>
    <property type="match status" value="1"/>
</dbReference>
<gene>
    <name evidence="4" type="ORF">L2764_14520</name>
</gene>